<proteinExistence type="predicted"/>
<evidence type="ECO:0000313" key="2">
    <source>
        <dbReference type="Proteomes" id="UP000243686"/>
    </source>
</evidence>
<dbReference type="EMBL" id="KV892443">
    <property type="protein sequence ID" value="OON20787.1"/>
    <property type="molecule type" value="Genomic_DNA"/>
</dbReference>
<evidence type="ECO:0000313" key="1">
    <source>
        <dbReference type="EMBL" id="OON20787.1"/>
    </source>
</evidence>
<sequence length="197" mass="22640">MTNKRLTDKQRDSGCFIVDANYERQTRLIHSTVTLKRTRSHAHGHQSLMPDNSRTQLLRIVRTVSMRTKKKTMINLYYQNSTGLKQILLGPVGQLIPCGTDKEVFYDKNSGTKKLKHKYGFILVPFSSNHKENDKANISMRECSRSSYDCPLTLGLQLKMTPGCYACLIEGVTEIFYQHDFYYLGPLIQHVPMLLYG</sequence>
<organism evidence="1 2">
    <name type="scientific">Opisthorchis viverrini</name>
    <name type="common">Southeast Asian liver fluke</name>
    <dbReference type="NCBI Taxonomy" id="6198"/>
    <lineage>
        <taxon>Eukaryota</taxon>
        <taxon>Metazoa</taxon>
        <taxon>Spiralia</taxon>
        <taxon>Lophotrochozoa</taxon>
        <taxon>Platyhelminthes</taxon>
        <taxon>Trematoda</taxon>
        <taxon>Digenea</taxon>
        <taxon>Opisthorchiida</taxon>
        <taxon>Opisthorchiata</taxon>
        <taxon>Opisthorchiidae</taxon>
        <taxon>Opisthorchis</taxon>
    </lineage>
</organism>
<accession>A0A1S8X286</accession>
<dbReference type="Proteomes" id="UP000243686">
    <property type="component" value="Unassembled WGS sequence"/>
</dbReference>
<name>A0A1S8X286_OPIVI</name>
<keyword evidence="2" id="KW-1185">Reference proteome</keyword>
<protein>
    <submittedName>
        <fullName evidence="1">Uncharacterized protein</fullName>
    </submittedName>
</protein>
<reference evidence="1 2" key="1">
    <citation type="submission" date="2015-03" db="EMBL/GenBank/DDBJ databases">
        <title>Draft genome of the nematode, Opisthorchis viverrini.</title>
        <authorList>
            <person name="Mitreva M."/>
        </authorList>
    </citation>
    <scope>NUCLEOTIDE SEQUENCE [LARGE SCALE GENOMIC DNA]</scope>
    <source>
        <strain evidence="1">Khon Kaen</strain>
    </source>
</reference>
<dbReference type="AlphaFoldDB" id="A0A1S8X286"/>
<gene>
    <name evidence="1" type="ORF">X801_03326</name>
</gene>